<evidence type="ECO:0000256" key="3">
    <source>
        <dbReference type="ARBA" id="ARBA00023274"/>
    </source>
</evidence>
<accession>A0ABP0RVG3</accession>
<reference evidence="6 7" key="1">
    <citation type="submission" date="2024-02" db="EMBL/GenBank/DDBJ databases">
        <authorList>
            <person name="Chen Y."/>
            <person name="Shah S."/>
            <person name="Dougan E. K."/>
            <person name="Thang M."/>
            <person name="Chan C."/>
        </authorList>
    </citation>
    <scope>NUCLEOTIDE SEQUENCE [LARGE SCALE GENOMIC DNA]</scope>
</reference>
<dbReference type="Proteomes" id="UP001642464">
    <property type="component" value="Unassembled WGS sequence"/>
</dbReference>
<organism evidence="6 7">
    <name type="scientific">Durusdinium trenchii</name>
    <dbReference type="NCBI Taxonomy" id="1381693"/>
    <lineage>
        <taxon>Eukaryota</taxon>
        <taxon>Sar</taxon>
        <taxon>Alveolata</taxon>
        <taxon>Dinophyceae</taxon>
        <taxon>Suessiales</taxon>
        <taxon>Symbiodiniaceae</taxon>
        <taxon>Durusdinium</taxon>
    </lineage>
</organism>
<keyword evidence="7" id="KW-1185">Reference proteome</keyword>
<dbReference type="Pfam" id="PF00380">
    <property type="entry name" value="Ribosomal_S9"/>
    <property type="match status" value="1"/>
</dbReference>
<keyword evidence="3 4" id="KW-0687">Ribonucleoprotein</keyword>
<dbReference type="GO" id="GO:0005840">
    <property type="term" value="C:ribosome"/>
    <property type="evidence" value="ECO:0007669"/>
    <property type="project" value="UniProtKB-KW"/>
</dbReference>
<sequence length="290" mass="32162">MNRALAPLSSSRRFLSVTWRCAATEQGAIPQGGQGVPSAASGSDTKELPQTRRKPHGSLEEALYLAKMAGIYTVDEVQYQIVKGPEFSRDDSPFMLENFLEVEPEEGDYDKLQEGEAGSESTGSNSDDGNKNNVNRMIHAAFERYGKPDMPAKFWHKDEEWLSRCEGRGTRKRAAAHALLVRGTGIFRVNGNEDMYARWPQIYNRIDVCQPFKLTGTAGLYDVFVAVRGGGWSGQAGATRLAIARALFQANPACHDRLQEGFCLLEDTRQKMSSMAGRPGSQSNYAWNKR</sequence>
<dbReference type="PANTHER" id="PTHR21569">
    <property type="entry name" value="RIBOSOMAL PROTEIN S9"/>
    <property type="match status" value="1"/>
</dbReference>
<evidence type="ECO:0000256" key="2">
    <source>
        <dbReference type="ARBA" id="ARBA00022980"/>
    </source>
</evidence>
<feature type="compositionally biased region" description="Polar residues" evidence="5">
    <location>
        <begin position="119"/>
        <end position="133"/>
    </location>
</feature>
<dbReference type="PANTHER" id="PTHR21569:SF1">
    <property type="entry name" value="SMALL RIBOSOMAL SUBUNIT PROTEIN US9M"/>
    <property type="match status" value="1"/>
</dbReference>
<evidence type="ECO:0000256" key="5">
    <source>
        <dbReference type="SAM" id="MobiDB-lite"/>
    </source>
</evidence>
<feature type="region of interest" description="Disordered" evidence="5">
    <location>
        <begin position="106"/>
        <end position="133"/>
    </location>
</feature>
<dbReference type="SUPFAM" id="SSF54211">
    <property type="entry name" value="Ribosomal protein S5 domain 2-like"/>
    <property type="match status" value="1"/>
</dbReference>
<dbReference type="Gene3D" id="3.30.230.10">
    <property type="match status" value="1"/>
</dbReference>
<evidence type="ECO:0000256" key="4">
    <source>
        <dbReference type="RuleBase" id="RU003815"/>
    </source>
</evidence>
<feature type="region of interest" description="Disordered" evidence="5">
    <location>
        <begin position="26"/>
        <end position="56"/>
    </location>
</feature>
<dbReference type="InterPro" id="IPR020568">
    <property type="entry name" value="Ribosomal_Su5_D2-typ_SF"/>
</dbReference>
<protein>
    <submittedName>
        <fullName evidence="6">30S ribosomal protein S9</fullName>
    </submittedName>
</protein>
<evidence type="ECO:0000256" key="1">
    <source>
        <dbReference type="ARBA" id="ARBA00005251"/>
    </source>
</evidence>
<comment type="caution">
    <text evidence="6">The sequence shown here is derived from an EMBL/GenBank/DDBJ whole genome shotgun (WGS) entry which is preliminary data.</text>
</comment>
<evidence type="ECO:0000313" key="6">
    <source>
        <dbReference type="EMBL" id="CAK9104640.1"/>
    </source>
</evidence>
<proteinExistence type="inferred from homology"/>
<dbReference type="InterPro" id="IPR020574">
    <property type="entry name" value="Ribosomal_uS9_CS"/>
</dbReference>
<comment type="similarity">
    <text evidence="1 4">Belongs to the universal ribosomal protein uS9 family.</text>
</comment>
<keyword evidence="2 4" id="KW-0689">Ribosomal protein</keyword>
<dbReference type="InterPro" id="IPR014721">
    <property type="entry name" value="Ribsml_uS5_D2-typ_fold_subgr"/>
</dbReference>
<name>A0ABP0RVG3_9DINO</name>
<dbReference type="InterPro" id="IPR000754">
    <property type="entry name" value="Ribosomal_uS9"/>
</dbReference>
<dbReference type="EMBL" id="CAXAMM010042395">
    <property type="protein sequence ID" value="CAK9104640.1"/>
    <property type="molecule type" value="Genomic_DNA"/>
</dbReference>
<dbReference type="PROSITE" id="PS00360">
    <property type="entry name" value="RIBOSOMAL_S9"/>
    <property type="match status" value="1"/>
</dbReference>
<evidence type="ECO:0000313" key="7">
    <source>
        <dbReference type="Proteomes" id="UP001642464"/>
    </source>
</evidence>
<gene>
    <name evidence="6" type="ORF">SCF082_LOCUS48813</name>
</gene>